<dbReference type="EMBL" id="JAVRHL010000002">
    <property type="protein sequence ID" value="MDT0682650.1"/>
    <property type="molecule type" value="Genomic_DNA"/>
</dbReference>
<evidence type="ECO:0008006" key="5">
    <source>
        <dbReference type="Google" id="ProtNLM"/>
    </source>
</evidence>
<dbReference type="RefSeq" id="WP_311690411.1">
    <property type="nucleotide sequence ID" value="NZ_JAVRHL010000002.1"/>
</dbReference>
<dbReference type="Proteomes" id="UP001265259">
    <property type="component" value="Unassembled WGS sequence"/>
</dbReference>
<evidence type="ECO:0000313" key="3">
    <source>
        <dbReference type="EMBL" id="MDT0682650.1"/>
    </source>
</evidence>
<sequence>MVKQAIPIALMLLLAACGGGDGSNPVNGDRVSDDGEDNGEDPGPDDPGPDDPGETPDLDENTIPDALAQDLRSIAYDPGDPGDPDDDTLTVEMNALDADRILATYDRNAALDVDGYRAFSAQDDALDRIFVALAARSPDGSVQAVVAGDAGQFTDFYQGGYYERVGNYVKPTEGQVSYAGNYAGVTNLSDADQDQRMPVPPGTDPALIPQQAAQTTGSVFINVDFGDNAVNGAIYDRGFVDGPYADQELETVFLADGDLDDTGVFLGTARMRDEDGVPFGAGTFGGTIGGENSDGLAGVVALDTIFIPADPREEVSGTFDKETGIFVLPRCGTTDAPAICTDVDSLEDID</sequence>
<evidence type="ECO:0000313" key="4">
    <source>
        <dbReference type="Proteomes" id="UP001265259"/>
    </source>
</evidence>
<organism evidence="3 4">
    <name type="scientific">Tropicimonas omnivorans</name>
    <dbReference type="NCBI Taxonomy" id="3075590"/>
    <lineage>
        <taxon>Bacteria</taxon>
        <taxon>Pseudomonadati</taxon>
        <taxon>Pseudomonadota</taxon>
        <taxon>Alphaproteobacteria</taxon>
        <taxon>Rhodobacterales</taxon>
        <taxon>Roseobacteraceae</taxon>
        <taxon>Tropicimonas</taxon>
    </lineage>
</organism>
<dbReference type="InterPro" id="IPR011250">
    <property type="entry name" value="OMP/PagP_B-barrel"/>
</dbReference>
<feature type="compositionally biased region" description="Acidic residues" evidence="1">
    <location>
        <begin position="34"/>
        <end position="62"/>
    </location>
</feature>
<comment type="caution">
    <text evidence="3">The sequence shown here is derived from an EMBL/GenBank/DDBJ whole genome shotgun (WGS) entry which is preliminary data.</text>
</comment>
<evidence type="ECO:0000256" key="2">
    <source>
        <dbReference type="SAM" id="SignalP"/>
    </source>
</evidence>
<feature type="signal peptide" evidence="2">
    <location>
        <begin position="1"/>
        <end position="19"/>
    </location>
</feature>
<dbReference type="PROSITE" id="PS51257">
    <property type="entry name" value="PROKAR_LIPOPROTEIN"/>
    <property type="match status" value="1"/>
</dbReference>
<gene>
    <name evidence="3" type="ORF">RM543_08130</name>
</gene>
<dbReference type="Gene3D" id="2.40.160.90">
    <property type="match status" value="1"/>
</dbReference>
<feature type="region of interest" description="Disordered" evidence="1">
    <location>
        <begin position="19"/>
        <end position="63"/>
    </location>
</feature>
<proteinExistence type="predicted"/>
<dbReference type="SUPFAM" id="SSF56925">
    <property type="entry name" value="OMPA-like"/>
    <property type="match status" value="1"/>
</dbReference>
<name>A0ABU3DG30_9RHOB</name>
<evidence type="ECO:0000256" key="1">
    <source>
        <dbReference type="SAM" id="MobiDB-lite"/>
    </source>
</evidence>
<keyword evidence="4" id="KW-1185">Reference proteome</keyword>
<keyword evidence="2" id="KW-0732">Signal</keyword>
<protein>
    <recommendedName>
        <fullName evidence="5">Thymidylate synthase</fullName>
    </recommendedName>
</protein>
<accession>A0ABU3DG30</accession>
<feature type="chain" id="PRO_5045920980" description="Thymidylate synthase" evidence="2">
    <location>
        <begin position="20"/>
        <end position="350"/>
    </location>
</feature>
<reference evidence="3 4" key="1">
    <citation type="submission" date="2023-09" db="EMBL/GenBank/DDBJ databases">
        <authorList>
            <person name="Rey-Velasco X."/>
        </authorList>
    </citation>
    <scope>NUCLEOTIDE SEQUENCE [LARGE SCALE GENOMIC DNA]</scope>
    <source>
        <strain evidence="3 4">F158</strain>
    </source>
</reference>